<sequence length="200" mass="20966">MGSHTPVARCMATFNMQAGDYNGCDFQGLKMSGTDFSKASGVGATFSFATLLGFQARESNLRGAMFERTEAQKSKFDFADMSDSMLGANFRDASMEGVTLTNAKLADAHLDGAASFRNADMTGADLRGARFTSASFEGRARAILFEADVTGASFKDADVTGTVWGFVTGFDTVDFTGAKGAPSPDAVACTQKAAPCNPFG</sequence>
<dbReference type="PANTHER" id="PTHR14136:SF17">
    <property type="entry name" value="BTB_POZ DOMAIN-CONTAINING PROTEIN KCTD9"/>
    <property type="match status" value="1"/>
</dbReference>
<dbReference type="EnsemblProtists" id="EOD41935">
    <property type="protein sequence ID" value="EOD41935"/>
    <property type="gene ID" value="EMIHUDRAFT_447522"/>
</dbReference>
<dbReference type="KEGG" id="ehx:EMIHUDRAFT_447522"/>
<proteinExistence type="predicted"/>
<evidence type="ECO:0008006" key="3">
    <source>
        <dbReference type="Google" id="ProtNLM"/>
    </source>
</evidence>
<protein>
    <recommendedName>
        <fullName evidence="3">Pentapeptide repeat-containing protein</fullName>
    </recommendedName>
</protein>
<dbReference type="InterPro" id="IPR001646">
    <property type="entry name" value="5peptide_repeat"/>
</dbReference>
<accession>A0A0D3L1Q0</accession>
<evidence type="ECO:0000313" key="1">
    <source>
        <dbReference type="EnsemblProtists" id="EOD41935"/>
    </source>
</evidence>
<dbReference type="Pfam" id="PF00805">
    <property type="entry name" value="Pentapeptide"/>
    <property type="match status" value="3"/>
</dbReference>
<dbReference type="Gene3D" id="2.160.20.80">
    <property type="entry name" value="E3 ubiquitin-protein ligase SopA"/>
    <property type="match status" value="1"/>
</dbReference>
<dbReference type="SUPFAM" id="SSF141571">
    <property type="entry name" value="Pentapeptide repeat-like"/>
    <property type="match status" value="1"/>
</dbReference>
<dbReference type="PANTHER" id="PTHR14136">
    <property type="entry name" value="BTB_POZ DOMAIN-CONTAINING PROTEIN KCTD9"/>
    <property type="match status" value="1"/>
</dbReference>
<name>A0A0D3L1Q0_EMIH1</name>
<keyword evidence="2" id="KW-1185">Reference proteome</keyword>
<evidence type="ECO:0000313" key="2">
    <source>
        <dbReference type="Proteomes" id="UP000013827"/>
    </source>
</evidence>
<dbReference type="InterPro" id="IPR051082">
    <property type="entry name" value="Pentapeptide-BTB/POZ_domain"/>
</dbReference>
<dbReference type="Proteomes" id="UP000013827">
    <property type="component" value="Unassembled WGS sequence"/>
</dbReference>
<dbReference type="AlphaFoldDB" id="A0A0D3L1Q0"/>
<dbReference type="PaxDb" id="2903-EOD41935"/>
<dbReference type="HOGENOM" id="CLU_1167716_0_0_1"/>
<reference evidence="2" key="1">
    <citation type="journal article" date="2013" name="Nature">
        <title>Pan genome of the phytoplankton Emiliania underpins its global distribution.</title>
        <authorList>
            <person name="Read B.A."/>
            <person name="Kegel J."/>
            <person name="Klute M.J."/>
            <person name="Kuo A."/>
            <person name="Lefebvre S.C."/>
            <person name="Maumus F."/>
            <person name="Mayer C."/>
            <person name="Miller J."/>
            <person name="Monier A."/>
            <person name="Salamov A."/>
            <person name="Young J."/>
            <person name="Aguilar M."/>
            <person name="Claverie J.M."/>
            <person name="Frickenhaus S."/>
            <person name="Gonzalez K."/>
            <person name="Herman E.K."/>
            <person name="Lin Y.C."/>
            <person name="Napier J."/>
            <person name="Ogata H."/>
            <person name="Sarno A.F."/>
            <person name="Shmutz J."/>
            <person name="Schroeder D."/>
            <person name="de Vargas C."/>
            <person name="Verret F."/>
            <person name="von Dassow P."/>
            <person name="Valentin K."/>
            <person name="Van de Peer Y."/>
            <person name="Wheeler G."/>
            <person name="Dacks J.B."/>
            <person name="Delwiche C.F."/>
            <person name="Dyhrman S.T."/>
            <person name="Glockner G."/>
            <person name="John U."/>
            <person name="Richards T."/>
            <person name="Worden A.Z."/>
            <person name="Zhang X."/>
            <person name="Grigoriev I.V."/>
            <person name="Allen A.E."/>
            <person name="Bidle K."/>
            <person name="Borodovsky M."/>
            <person name="Bowler C."/>
            <person name="Brownlee C."/>
            <person name="Cock J.M."/>
            <person name="Elias M."/>
            <person name="Gladyshev V.N."/>
            <person name="Groth M."/>
            <person name="Guda C."/>
            <person name="Hadaegh A."/>
            <person name="Iglesias-Rodriguez M.D."/>
            <person name="Jenkins J."/>
            <person name="Jones B.M."/>
            <person name="Lawson T."/>
            <person name="Leese F."/>
            <person name="Lindquist E."/>
            <person name="Lobanov A."/>
            <person name="Lomsadze A."/>
            <person name="Malik S.B."/>
            <person name="Marsh M.E."/>
            <person name="Mackinder L."/>
            <person name="Mock T."/>
            <person name="Mueller-Roeber B."/>
            <person name="Pagarete A."/>
            <person name="Parker M."/>
            <person name="Probert I."/>
            <person name="Quesneville H."/>
            <person name="Raines C."/>
            <person name="Rensing S.A."/>
            <person name="Riano-Pachon D.M."/>
            <person name="Richier S."/>
            <person name="Rokitta S."/>
            <person name="Shiraiwa Y."/>
            <person name="Soanes D.M."/>
            <person name="van der Giezen M."/>
            <person name="Wahlund T.M."/>
            <person name="Williams B."/>
            <person name="Wilson W."/>
            <person name="Wolfe G."/>
            <person name="Wurch L.L."/>
        </authorList>
    </citation>
    <scope>NUCLEOTIDE SEQUENCE</scope>
</reference>
<dbReference type="STRING" id="2903.R1FS62"/>
<dbReference type="eggNOG" id="KOG1665">
    <property type="taxonomic scope" value="Eukaryota"/>
</dbReference>
<reference evidence="1" key="2">
    <citation type="submission" date="2024-10" db="UniProtKB">
        <authorList>
            <consortium name="EnsemblProtists"/>
        </authorList>
    </citation>
    <scope>IDENTIFICATION</scope>
</reference>
<dbReference type="RefSeq" id="XP_005794364.1">
    <property type="nucleotide sequence ID" value="XM_005794307.1"/>
</dbReference>
<dbReference type="GeneID" id="17287205"/>
<organism evidence="1 2">
    <name type="scientific">Emiliania huxleyi (strain CCMP1516)</name>
    <dbReference type="NCBI Taxonomy" id="280463"/>
    <lineage>
        <taxon>Eukaryota</taxon>
        <taxon>Haptista</taxon>
        <taxon>Haptophyta</taxon>
        <taxon>Prymnesiophyceae</taxon>
        <taxon>Isochrysidales</taxon>
        <taxon>Noelaerhabdaceae</taxon>
        <taxon>Emiliania</taxon>
    </lineage>
</organism>